<evidence type="ECO:0000313" key="2">
    <source>
        <dbReference type="Proteomes" id="UP000031186"/>
    </source>
</evidence>
<feature type="non-terminal residue" evidence="1">
    <location>
        <position position="1"/>
    </location>
</feature>
<comment type="caution">
    <text evidence="1">The sequence shown here is derived from an EMBL/GenBank/DDBJ whole genome shotgun (WGS) entry which is preliminary data.</text>
</comment>
<dbReference type="Proteomes" id="UP000031186">
    <property type="component" value="Unassembled WGS sequence"/>
</dbReference>
<reference evidence="1 2" key="1">
    <citation type="journal article" date="2014" name="Proc. Natl. Acad. Sci. U.S.A.">
        <title>Trajectory and genomic determinants of fungal-pathogen speciation and host adaptation.</title>
        <authorList>
            <person name="Hu X."/>
            <person name="Xiao G."/>
            <person name="Zheng P."/>
            <person name="Shang Y."/>
            <person name="Su Y."/>
            <person name="Zhang X."/>
            <person name="Liu X."/>
            <person name="Zhan S."/>
            <person name="St Leger R.J."/>
            <person name="Wang C."/>
        </authorList>
    </citation>
    <scope>NUCLEOTIDE SEQUENCE [LARGE SCALE GENOMIC DNA]</scope>
    <source>
        <strain evidence="1 2">ARSEF 549</strain>
    </source>
</reference>
<keyword evidence="2" id="KW-1185">Reference proteome</keyword>
<accession>A0A0B4F2R5</accession>
<gene>
    <name evidence="1" type="ORF">MAN_05799</name>
</gene>
<dbReference type="EMBL" id="AZNF01000007">
    <property type="protein sequence ID" value="KID64788.1"/>
    <property type="molecule type" value="Genomic_DNA"/>
</dbReference>
<protein>
    <submittedName>
        <fullName evidence="1">Uncharacterized protein</fullName>
    </submittedName>
</protein>
<sequence length="276" mass="31575">MAARATKTPGGKWIYGAIKEALLLAPTDQHGKIKLKLKVHWESDGIQSQEFIPPRRIDETTTSTGKTSKKPKRTCQDYVAKAWPETEADVPEALMEFLDYPHSFGFDNLSYKIDLNWVKQYAQYTAEILGPLEQVGDIIQQLAWITATFRNSNFSTQGTCKVGLSWTKERGEVHVEIKPLPLGPSPEPNSEKFIYAANSRQYVFEYNSEDELFLQPMKEDEDDSEAELFLQPEKEDEDYSEIVLSLQPKKEGEENKEQSRSALRRWAKKLFGGCWS</sequence>
<dbReference type="AlphaFoldDB" id="A0A0B4F2R5"/>
<organism evidence="1 2">
    <name type="scientific">Metarhizium anisopliae (strain ARSEF 549)</name>
    <dbReference type="NCBI Taxonomy" id="3151832"/>
    <lineage>
        <taxon>Eukaryota</taxon>
        <taxon>Fungi</taxon>
        <taxon>Dikarya</taxon>
        <taxon>Ascomycota</taxon>
        <taxon>Pezizomycotina</taxon>
        <taxon>Sordariomycetes</taxon>
        <taxon>Hypocreomycetidae</taxon>
        <taxon>Hypocreales</taxon>
        <taxon>Clavicipitaceae</taxon>
        <taxon>Metarhizium</taxon>
    </lineage>
</organism>
<dbReference type="OrthoDB" id="4939361at2759"/>
<dbReference type="HOGENOM" id="CLU_1138228_0_0_1"/>
<proteinExistence type="predicted"/>
<name>A0A0B4F2R5_METAF</name>
<evidence type="ECO:0000313" key="1">
    <source>
        <dbReference type="EMBL" id="KID64788.1"/>
    </source>
</evidence>
<dbReference type="VEuPathDB" id="FungiDB:MAN_05799"/>